<evidence type="ECO:0000313" key="1">
    <source>
        <dbReference type="EMBL" id="HGE66337.1"/>
    </source>
</evidence>
<name>A0A7C3YCI3_9EURY</name>
<comment type="caution">
    <text evidence="1">The sequence shown here is derived from an EMBL/GenBank/DDBJ whole genome shotgun (WGS) entry which is preliminary data.</text>
</comment>
<accession>A0A7C3YCI3</accession>
<dbReference type="EMBL" id="DTAK01000015">
    <property type="protein sequence ID" value="HGU59149.1"/>
    <property type="molecule type" value="Genomic_DNA"/>
</dbReference>
<dbReference type="EMBL" id="DTPI01000028">
    <property type="protein sequence ID" value="HGE66337.1"/>
    <property type="molecule type" value="Genomic_DNA"/>
</dbReference>
<proteinExistence type="predicted"/>
<sequence length="126" mass="14823">MIFTKEFLEEILKRVDALVLMCGYRRHSKEIRGKKTVFIFETRILQRDKRRCFLRPILPTISLKDYYKSIEIIADFTDRIILGNLRLTKKAENILKELADLSDKSVAGYLIIAELRIGFNHHPLKS</sequence>
<gene>
    <name evidence="2" type="ORF">ENT89_02975</name>
    <name evidence="1" type="ORF">ENX77_04335</name>
</gene>
<reference evidence="1" key="1">
    <citation type="journal article" date="2020" name="mSystems">
        <title>Genome- and Community-Level Interaction Insights into Carbon Utilization and Element Cycling Functions of Hydrothermarchaeota in Hydrothermal Sediment.</title>
        <authorList>
            <person name="Zhou Z."/>
            <person name="Liu Y."/>
            <person name="Xu W."/>
            <person name="Pan J."/>
            <person name="Luo Z.H."/>
            <person name="Li M."/>
        </authorList>
    </citation>
    <scope>NUCLEOTIDE SEQUENCE [LARGE SCALE GENOMIC DNA]</scope>
    <source>
        <strain evidence="2">SpSt-62</strain>
        <strain evidence="1">SpSt-97</strain>
    </source>
</reference>
<evidence type="ECO:0000313" key="2">
    <source>
        <dbReference type="EMBL" id="HGU59149.1"/>
    </source>
</evidence>
<organism evidence="1">
    <name type="scientific">Geoglobus ahangari</name>
    <dbReference type="NCBI Taxonomy" id="113653"/>
    <lineage>
        <taxon>Archaea</taxon>
        <taxon>Methanobacteriati</taxon>
        <taxon>Methanobacteriota</taxon>
        <taxon>Archaeoglobi</taxon>
        <taxon>Archaeoglobales</taxon>
        <taxon>Archaeoglobaceae</taxon>
        <taxon>Geoglobus</taxon>
    </lineage>
</organism>
<dbReference type="AlphaFoldDB" id="A0A7C3YCI3"/>
<protein>
    <submittedName>
        <fullName evidence="1">Uncharacterized protein</fullName>
    </submittedName>
</protein>